<reference evidence="1 2" key="1">
    <citation type="submission" date="2016-08" db="EMBL/GenBank/DDBJ databases">
        <title>Draft genome sequence of the type strain of Pseudomonas extremorientalis LMG 19695T isolated from drinking water reservoir.</title>
        <authorList>
            <person name="Tambong J.T."/>
        </authorList>
    </citation>
    <scope>NUCLEOTIDE SEQUENCE [LARGE SCALE GENOMIC DNA]</scope>
    <source>
        <strain evidence="1 2">LMG 19695</strain>
    </source>
</reference>
<sequence length="72" mass="7924">MVLNRVIRGIVKSYNRKTGKGLIVVDGEAVPVDLIGSRDVRLAVGVQVVFQKIHRPDGVFASDVRVIQQVLE</sequence>
<evidence type="ECO:0000313" key="1">
    <source>
        <dbReference type="EMBL" id="OIN09756.1"/>
    </source>
</evidence>
<dbReference type="RefSeq" id="WP_231999521.1">
    <property type="nucleotide sequence ID" value="NZ_CP089519.1"/>
</dbReference>
<dbReference type="InterPro" id="IPR012340">
    <property type="entry name" value="NA-bd_OB-fold"/>
</dbReference>
<dbReference type="AlphaFoldDB" id="A0A1S2TKL7"/>
<protein>
    <submittedName>
        <fullName evidence="1">Uncharacterized protein</fullName>
    </submittedName>
</protein>
<organism evidence="1 2">
    <name type="scientific">Pseudomonas extremorientalis</name>
    <dbReference type="NCBI Taxonomy" id="169669"/>
    <lineage>
        <taxon>Bacteria</taxon>
        <taxon>Pseudomonadati</taxon>
        <taxon>Pseudomonadota</taxon>
        <taxon>Gammaproteobacteria</taxon>
        <taxon>Pseudomonadales</taxon>
        <taxon>Pseudomonadaceae</taxon>
        <taxon>Pseudomonas</taxon>
    </lineage>
</organism>
<name>A0A1S2TKL7_9PSED</name>
<dbReference type="Proteomes" id="UP000181686">
    <property type="component" value="Unassembled WGS sequence"/>
</dbReference>
<evidence type="ECO:0000313" key="2">
    <source>
        <dbReference type="Proteomes" id="UP000181686"/>
    </source>
</evidence>
<proteinExistence type="predicted"/>
<comment type="caution">
    <text evidence="1">The sequence shown here is derived from an EMBL/GenBank/DDBJ whole genome shotgun (WGS) entry which is preliminary data.</text>
</comment>
<dbReference type="SUPFAM" id="SSF50249">
    <property type="entry name" value="Nucleic acid-binding proteins"/>
    <property type="match status" value="1"/>
</dbReference>
<dbReference type="EMBL" id="MDGK01000028">
    <property type="protein sequence ID" value="OIN09756.1"/>
    <property type="molecule type" value="Genomic_DNA"/>
</dbReference>
<gene>
    <name evidence="1" type="ORF">BFN10_11615</name>
</gene>
<accession>A0A1S2TKL7</accession>